<dbReference type="EMBL" id="JAJOMB010000002">
    <property type="protein sequence ID" value="MCD5310287.1"/>
    <property type="molecule type" value="Genomic_DNA"/>
</dbReference>
<feature type="domain" description="Solute-binding protein family 3/N-terminal" evidence="4">
    <location>
        <begin position="81"/>
        <end position="303"/>
    </location>
</feature>
<sequence length="315" mass="32536">MRSSVSPLGRRFGTVAAAGAVLALIAGCSGGSSEAAVPGGGAGQATSKADSSAIQALIEAQQPATDLPAGSTMAEIKEKGELTVGGVQTSALFSLLNPTTGQVEGFDAAMSQLLADYIIGEPKTKLVNVTSQTREALIQNGSVDVVFATYTITPERQEKISFAGPYYQDGLGIQVKAGTEGIATLADLNDKTVVTQSASTAPNEITKAAPDAEIQLFETNTEALQALRQGRADAYVIDQSILAGNAVTNDDVEVIGEKFTTDPYGIGLAKDDPEFQEFVNTWLEAKIADGTWAKVWQATVGTAVPGDVPAPPTIG</sequence>
<dbReference type="Pfam" id="PF00497">
    <property type="entry name" value="SBP_bac_3"/>
    <property type="match status" value="1"/>
</dbReference>
<dbReference type="PROSITE" id="PS51257">
    <property type="entry name" value="PROKAR_LIPOPROTEIN"/>
    <property type="match status" value="1"/>
</dbReference>
<comment type="caution">
    <text evidence="5">The sequence shown here is derived from an EMBL/GenBank/DDBJ whole genome shotgun (WGS) entry which is preliminary data.</text>
</comment>
<evidence type="ECO:0000313" key="6">
    <source>
        <dbReference type="Proteomes" id="UP001138997"/>
    </source>
</evidence>
<dbReference type="RefSeq" id="WP_231439212.1">
    <property type="nucleotide sequence ID" value="NZ_JAJOMB010000002.1"/>
</dbReference>
<dbReference type="SUPFAM" id="SSF53850">
    <property type="entry name" value="Periplasmic binding protein-like II"/>
    <property type="match status" value="1"/>
</dbReference>
<dbReference type="InterPro" id="IPR051455">
    <property type="entry name" value="Bact_solute-bind_prot3"/>
</dbReference>
<evidence type="ECO:0000256" key="2">
    <source>
        <dbReference type="ARBA" id="ARBA00022448"/>
    </source>
</evidence>
<comment type="similarity">
    <text evidence="1">Belongs to the bacterial solute-binding protein 3 family.</text>
</comment>
<dbReference type="SMART" id="SM00062">
    <property type="entry name" value="PBPb"/>
    <property type="match status" value="1"/>
</dbReference>
<dbReference type="GO" id="GO:0006865">
    <property type="term" value="P:amino acid transport"/>
    <property type="evidence" value="ECO:0007669"/>
    <property type="project" value="TreeGrafter"/>
</dbReference>
<evidence type="ECO:0000259" key="4">
    <source>
        <dbReference type="SMART" id="SM00062"/>
    </source>
</evidence>
<dbReference type="CDD" id="cd13690">
    <property type="entry name" value="PBP2_GluB"/>
    <property type="match status" value="1"/>
</dbReference>
<dbReference type="Proteomes" id="UP001138997">
    <property type="component" value="Unassembled WGS sequence"/>
</dbReference>
<dbReference type="PANTHER" id="PTHR30085:SF6">
    <property type="entry name" value="ABC TRANSPORTER GLUTAMINE-BINDING PROTEIN GLNH"/>
    <property type="match status" value="1"/>
</dbReference>
<dbReference type="AlphaFoldDB" id="A0A9X1SS50"/>
<organism evidence="5 6">
    <name type="scientific">Kineosporia babensis</name>
    <dbReference type="NCBI Taxonomy" id="499548"/>
    <lineage>
        <taxon>Bacteria</taxon>
        <taxon>Bacillati</taxon>
        <taxon>Actinomycetota</taxon>
        <taxon>Actinomycetes</taxon>
        <taxon>Kineosporiales</taxon>
        <taxon>Kineosporiaceae</taxon>
        <taxon>Kineosporia</taxon>
    </lineage>
</organism>
<name>A0A9X1SS50_9ACTN</name>
<dbReference type="InterPro" id="IPR001638">
    <property type="entry name" value="Solute-binding_3/MltF_N"/>
</dbReference>
<gene>
    <name evidence="5" type="ORF">LR394_05215</name>
</gene>
<proteinExistence type="inferred from homology"/>
<evidence type="ECO:0000256" key="3">
    <source>
        <dbReference type="ARBA" id="ARBA00022729"/>
    </source>
</evidence>
<reference evidence="5" key="1">
    <citation type="submission" date="2021-11" db="EMBL/GenBank/DDBJ databases">
        <title>Streptomyces corallinus and Kineosporia corallina sp. nov., two new coral-derived marine actinobacteria.</title>
        <authorList>
            <person name="Buangrab K."/>
            <person name="Sutthacheep M."/>
            <person name="Yeemin T."/>
            <person name="Harunari E."/>
            <person name="Igarashi Y."/>
            <person name="Sripreechasak P."/>
            <person name="Kanchanasin P."/>
            <person name="Tanasupawat S."/>
            <person name="Phongsopitanun W."/>
        </authorList>
    </citation>
    <scope>NUCLEOTIDE SEQUENCE</scope>
    <source>
        <strain evidence="5">JCM 31032</strain>
    </source>
</reference>
<dbReference type="GO" id="GO:0005576">
    <property type="term" value="C:extracellular region"/>
    <property type="evidence" value="ECO:0007669"/>
    <property type="project" value="TreeGrafter"/>
</dbReference>
<accession>A0A9X1SS50</accession>
<evidence type="ECO:0000313" key="5">
    <source>
        <dbReference type="EMBL" id="MCD5310287.1"/>
    </source>
</evidence>
<keyword evidence="6" id="KW-1185">Reference proteome</keyword>
<protein>
    <submittedName>
        <fullName evidence="5">Glutamate ABC transporter substrate-binding protein</fullName>
    </submittedName>
</protein>
<keyword evidence="3" id="KW-0732">Signal</keyword>
<dbReference type="GO" id="GO:0030288">
    <property type="term" value="C:outer membrane-bounded periplasmic space"/>
    <property type="evidence" value="ECO:0007669"/>
    <property type="project" value="TreeGrafter"/>
</dbReference>
<evidence type="ECO:0000256" key="1">
    <source>
        <dbReference type="ARBA" id="ARBA00010333"/>
    </source>
</evidence>
<dbReference type="Gene3D" id="3.40.190.10">
    <property type="entry name" value="Periplasmic binding protein-like II"/>
    <property type="match status" value="2"/>
</dbReference>
<keyword evidence="2" id="KW-0813">Transport</keyword>
<dbReference type="PANTHER" id="PTHR30085">
    <property type="entry name" value="AMINO ACID ABC TRANSPORTER PERMEASE"/>
    <property type="match status" value="1"/>
</dbReference>